<organism evidence="2 3">
    <name type="scientific">Paenibacillus borealis</name>
    <dbReference type="NCBI Taxonomy" id="160799"/>
    <lineage>
        <taxon>Bacteria</taxon>
        <taxon>Bacillati</taxon>
        <taxon>Bacillota</taxon>
        <taxon>Bacilli</taxon>
        <taxon>Bacillales</taxon>
        <taxon>Paenibacillaceae</taxon>
        <taxon>Paenibacillus</taxon>
    </lineage>
</organism>
<evidence type="ECO:0000313" key="2">
    <source>
        <dbReference type="EMBL" id="OMD43249.1"/>
    </source>
</evidence>
<comment type="caution">
    <text evidence="2">The sequence shown here is derived from an EMBL/GenBank/DDBJ whole genome shotgun (WGS) entry which is preliminary data.</text>
</comment>
<dbReference type="Proteomes" id="UP000187412">
    <property type="component" value="Unassembled WGS sequence"/>
</dbReference>
<dbReference type="RefSeq" id="WP_076113144.1">
    <property type="nucleotide sequence ID" value="NZ_MPTB01000036.1"/>
</dbReference>
<name>A0ABX3H189_PAEBO</name>
<gene>
    <name evidence="2" type="ORF">BSK56_24435</name>
</gene>
<evidence type="ECO:0000259" key="1">
    <source>
        <dbReference type="Pfam" id="PF01636"/>
    </source>
</evidence>
<feature type="domain" description="Aminoglycoside phosphotransferase" evidence="1">
    <location>
        <begin position="17"/>
        <end position="90"/>
    </location>
</feature>
<proteinExistence type="predicted"/>
<accession>A0ABX3H189</accession>
<keyword evidence="3" id="KW-1185">Reference proteome</keyword>
<reference evidence="2 3" key="1">
    <citation type="submission" date="2016-10" db="EMBL/GenBank/DDBJ databases">
        <title>Paenibacillus species isolates.</title>
        <authorList>
            <person name="Beno S.M."/>
        </authorList>
    </citation>
    <scope>NUCLEOTIDE SEQUENCE [LARGE SCALE GENOMIC DNA]</scope>
    <source>
        <strain evidence="2 3">FSL H7-0744</strain>
    </source>
</reference>
<sequence>MELKLLQPAELELLEWALQNAGVFEGSKPVPISWDSTPGNWLVDSNGIFTGLIDFENMLWGVDVDHFSVLFEKCFIKDERAKLAFFEGYGEETLT</sequence>
<evidence type="ECO:0000313" key="3">
    <source>
        <dbReference type="Proteomes" id="UP000187412"/>
    </source>
</evidence>
<dbReference type="EMBL" id="MPTB01000036">
    <property type="protein sequence ID" value="OMD43249.1"/>
    <property type="molecule type" value="Genomic_DNA"/>
</dbReference>
<protein>
    <recommendedName>
        <fullName evidence="1">Aminoglycoside phosphotransferase domain-containing protein</fullName>
    </recommendedName>
</protein>
<dbReference type="Pfam" id="PF01636">
    <property type="entry name" value="APH"/>
    <property type="match status" value="1"/>
</dbReference>
<dbReference type="InterPro" id="IPR002575">
    <property type="entry name" value="Aminoglycoside_PTrfase"/>
</dbReference>